<accession>A0ABW3U2G6</accession>
<evidence type="ECO:0000313" key="2">
    <source>
        <dbReference type="Proteomes" id="UP001597264"/>
    </source>
</evidence>
<dbReference type="Proteomes" id="UP001597264">
    <property type="component" value="Unassembled WGS sequence"/>
</dbReference>
<keyword evidence="2" id="KW-1185">Reference proteome</keyword>
<organism evidence="1 2">
    <name type="scientific">Microbulbifer celer</name>
    <dbReference type="NCBI Taxonomy" id="435905"/>
    <lineage>
        <taxon>Bacteria</taxon>
        <taxon>Pseudomonadati</taxon>
        <taxon>Pseudomonadota</taxon>
        <taxon>Gammaproteobacteria</taxon>
        <taxon>Cellvibrionales</taxon>
        <taxon>Microbulbiferaceae</taxon>
        <taxon>Microbulbifer</taxon>
    </lineage>
</organism>
<proteinExistence type="predicted"/>
<reference evidence="2" key="1">
    <citation type="journal article" date="2019" name="Int. J. Syst. Evol. Microbiol.">
        <title>The Global Catalogue of Microorganisms (GCM) 10K type strain sequencing project: providing services to taxonomists for standard genome sequencing and annotation.</title>
        <authorList>
            <consortium name="The Broad Institute Genomics Platform"/>
            <consortium name="The Broad Institute Genome Sequencing Center for Infectious Disease"/>
            <person name="Wu L."/>
            <person name="Ma J."/>
        </authorList>
    </citation>
    <scope>NUCLEOTIDE SEQUENCE [LARGE SCALE GENOMIC DNA]</scope>
    <source>
        <strain evidence="2">CCUG 54356</strain>
    </source>
</reference>
<dbReference type="RefSeq" id="WP_230435281.1">
    <property type="nucleotide sequence ID" value="NZ_CP087715.1"/>
</dbReference>
<sequence>MKTKFLLVIASAYLTACSTVGNYKPLEDGNFLVSVYSNAFSNSEKIEAEFNEEASKACGGGEFHYVERKRAQIKNTTTYGSAYNTSSNVLQNARVVACRPNPQAE</sequence>
<protein>
    <recommendedName>
        <fullName evidence="3">Lipoprotein</fullName>
    </recommendedName>
</protein>
<evidence type="ECO:0000313" key="1">
    <source>
        <dbReference type="EMBL" id="MFD1215018.1"/>
    </source>
</evidence>
<gene>
    <name evidence="1" type="ORF">ACFQ2X_00265</name>
</gene>
<evidence type="ECO:0008006" key="3">
    <source>
        <dbReference type="Google" id="ProtNLM"/>
    </source>
</evidence>
<comment type="caution">
    <text evidence="1">The sequence shown here is derived from an EMBL/GenBank/DDBJ whole genome shotgun (WGS) entry which is preliminary data.</text>
</comment>
<dbReference type="EMBL" id="JBHTLR010000003">
    <property type="protein sequence ID" value="MFD1215018.1"/>
    <property type="molecule type" value="Genomic_DNA"/>
</dbReference>
<name>A0ABW3U2G6_9GAMM</name>